<comment type="caution">
    <text evidence="6">The sequence shown here is derived from an EMBL/GenBank/DDBJ whole genome shotgun (WGS) entry which is preliminary data.</text>
</comment>
<evidence type="ECO:0000256" key="4">
    <source>
        <dbReference type="ARBA" id="ARBA00022807"/>
    </source>
</evidence>
<evidence type="ECO:0000259" key="5">
    <source>
        <dbReference type="PROSITE" id="PS51935"/>
    </source>
</evidence>
<dbReference type="Proteomes" id="UP000308054">
    <property type="component" value="Unassembled WGS sequence"/>
</dbReference>
<dbReference type="PROSITE" id="PS51935">
    <property type="entry name" value="NLPC_P60"/>
    <property type="match status" value="1"/>
</dbReference>
<reference evidence="6 7" key="1">
    <citation type="journal article" date="2017" name="Int. J. Syst. Evol. Microbiol.">
        <title>Marinicauda algicola sp. nov., isolated from a marine red alga Rhodosorus marinus.</title>
        <authorList>
            <person name="Jeong S.E."/>
            <person name="Jeon S.H."/>
            <person name="Chun B.H."/>
            <person name="Kim D.W."/>
            <person name="Jeon C.O."/>
        </authorList>
    </citation>
    <scope>NUCLEOTIDE SEQUENCE [LARGE SCALE GENOMIC DNA]</scope>
    <source>
        <strain evidence="6 7">JCM 31718</strain>
    </source>
</reference>
<dbReference type="GO" id="GO:0006508">
    <property type="term" value="P:proteolysis"/>
    <property type="evidence" value="ECO:0007669"/>
    <property type="project" value="UniProtKB-KW"/>
</dbReference>
<dbReference type="InterPro" id="IPR000064">
    <property type="entry name" value="NLP_P60_dom"/>
</dbReference>
<keyword evidence="2" id="KW-0645">Protease</keyword>
<organism evidence="6 7">
    <name type="scientific">Marinicauda algicola</name>
    <dbReference type="NCBI Taxonomy" id="2029849"/>
    <lineage>
        <taxon>Bacteria</taxon>
        <taxon>Pseudomonadati</taxon>
        <taxon>Pseudomonadota</taxon>
        <taxon>Alphaproteobacteria</taxon>
        <taxon>Maricaulales</taxon>
        <taxon>Maricaulaceae</taxon>
        <taxon>Marinicauda</taxon>
    </lineage>
</organism>
<protein>
    <submittedName>
        <fullName evidence="6">Peptidoglycan endopeptidase</fullName>
    </submittedName>
</protein>
<feature type="domain" description="NlpC/P60" evidence="5">
    <location>
        <begin position="5"/>
        <end position="140"/>
    </location>
</feature>
<dbReference type="SUPFAM" id="SSF54001">
    <property type="entry name" value="Cysteine proteinases"/>
    <property type="match status" value="1"/>
</dbReference>
<dbReference type="Pfam" id="PF00877">
    <property type="entry name" value="NLPC_P60"/>
    <property type="match status" value="1"/>
</dbReference>
<evidence type="ECO:0000313" key="6">
    <source>
        <dbReference type="EMBL" id="TGY90647.1"/>
    </source>
</evidence>
<keyword evidence="4" id="KW-0788">Thiol protease</keyword>
<dbReference type="InterPro" id="IPR038765">
    <property type="entry name" value="Papain-like_cys_pep_sf"/>
</dbReference>
<gene>
    <name evidence="6" type="ORF">E5163_05910</name>
</gene>
<accession>A0A4S2H4R0</accession>
<evidence type="ECO:0000256" key="2">
    <source>
        <dbReference type="ARBA" id="ARBA00022670"/>
    </source>
</evidence>
<dbReference type="Gene3D" id="3.90.1720.10">
    <property type="entry name" value="endopeptidase domain like (from Nostoc punctiforme)"/>
    <property type="match status" value="1"/>
</dbReference>
<sequence>MLAEIVTSDRIVAEARSWLGVPWRHQGRSRAGIDCVGLVVQVARALELSDYDHTAYGRRAQGQGFVEHFRANMDGIAISAAQPGDVLVFADQAYPCHCGFLSERLDHPHLIHAHALRRKVIEEPYASEWLAKIKFAFRFRKHAPGSDPGPVI</sequence>
<name>A0A4S2H4R0_9PROT</name>
<dbReference type="GO" id="GO:0008234">
    <property type="term" value="F:cysteine-type peptidase activity"/>
    <property type="evidence" value="ECO:0007669"/>
    <property type="project" value="UniProtKB-KW"/>
</dbReference>
<keyword evidence="3" id="KW-0378">Hydrolase</keyword>
<dbReference type="RefSeq" id="WP_135995145.1">
    <property type="nucleotide sequence ID" value="NZ_CP071057.1"/>
</dbReference>
<evidence type="ECO:0000256" key="3">
    <source>
        <dbReference type="ARBA" id="ARBA00022801"/>
    </source>
</evidence>
<comment type="similarity">
    <text evidence="1">Belongs to the peptidase C40 family.</text>
</comment>
<evidence type="ECO:0000256" key="1">
    <source>
        <dbReference type="ARBA" id="ARBA00007074"/>
    </source>
</evidence>
<evidence type="ECO:0000313" key="7">
    <source>
        <dbReference type="Proteomes" id="UP000308054"/>
    </source>
</evidence>
<dbReference type="EMBL" id="SRXW01000001">
    <property type="protein sequence ID" value="TGY90647.1"/>
    <property type="molecule type" value="Genomic_DNA"/>
</dbReference>
<proteinExistence type="inferred from homology"/>
<dbReference type="OrthoDB" id="6058745at2"/>
<dbReference type="AlphaFoldDB" id="A0A4S2H4R0"/>
<keyword evidence="7" id="KW-1185">Reference proteome</keyword>